<feature type="region of interest" description="Disordered" evidence="1">
    <location>
        <begin position="18"/>
        <end position="54"/>
    </location>
</feature>
<sequence length="85" mass="9270">MNSYSSLDAVQCGVHGNEPVDRWAPDGTQMLHHQEIQRDASTSQSGDAASSGNTKRCIDSIYSKIESKLGHHSTALYNVSHHTCN</sequence>
<comment type="caution">
    <text evidence="2">The sequence shown here is derived from an EMBL/GenBank/DDBJ whole genome shotgun (WGS) entry which is preliminary data.</text>
</comment>
<dbReference type="EMBL" id="BPLQ01012086">
    <property type="protein sequence ID" value="GIY62401.1"/>
    <property type="molecule type" value="Genomic_DNA"/>
</dbReference>
<reference evidence="2 3" key="1">
    <citation type="submission" date="2021-06" db="EMBL/GenBank/DDBJ databases">
        <title>Caerostris darwini draft genome.</title>
        <authorList>
            <person name="Kono N."/>
            <person name="Arakawa K."/>
        </authorList>
    </citation>
    <scope>NUCLEOTIDE SEQUENCE [LARGE SCALE GENOMIC DNA]</scope>
</reference>
<evidence type="ECO:0000313" key="3">
    <source>
        <dbReference type="Proteomes" id="UP001054837"/>
    </source>
</evidence>
<evidence type="ECO:0000256" key="1">
    <source>
        <dbReference type="SAM" id="MobiDB-lite"/>
    </source>
</evidence>
<gene>
    <name evidence="2" type="ORF">CDAR_50381</name>
</gene>
<name>A0AAV4UXD8_9ARAC</name>
<keyword evidence="3" id="KW-1185">Reference proteome</keyword>
<proteinExistence type="predicted"/>
<dbReference type="AlphaFoldDB" id="A0AAV4UXD8"/>
<protein>
    <submittedName>
        <fullName evidence="2">Uncharacterized protein</fullName>
    </submittedName>
</protein>
<evidence type="ECO:0000313" key="2">
    <source>
        <dbReference type="EMBL" id="GIY62401.1"/>
    </source>
</evidence>
<accession>A0AAV4UXD8</accession>
<organism evidence="2 3">
    <name type="scientific">Caerostris darwini</name>
    <dbReference type="NCBI Taxonomy" id="1538125"/>
    <lineage>
        <taxon>Eukaryota</taxon>
        <taxon>Metazoa</taxon>
        <taxon>Ecdysozoa</taxon>
        <taxon>Arthropoda</taxon>
        <taxon>Chelicerata</taxon>
        <taxon>Arachnida</taxon>
        <taxon>Araneae</taxon>
        <taxon>Araneomorphae</taxon>
        <taxon>Entelegynae</taxon>
        <taxon>Araneoidea</taxon>
        <taxon>Araneidae</taxon>
        <taxon>Caerostris</taxon>
    </lineage>
</organism>
<dbReference type="Proteomes" id="UP001054837">
    <property type="component" value="Unassembled WGS sequence"/>
</dbReference>
<feature type="compositionally biased region" description="Polar residues" evidence="1">
    <location>
        <begin position="39"/>
        <end position="54"/>
    </location>
</feature>